<dbReference type="Proteomes" id="UP001145799">
    <property type="component" value="Unassembled WGS sequence"/>
</dbReference>
<evidence type="ECO:0000313" key="2">
    <source>
        <dbReference type="EMBL" id="MDA1386671.1"/>
    </source>
</evidence>
<accession>A0A9X3SYT8</accession>
<name>A0A9X3SYT8_9ACTN</name>
<comment type="caution">
    <text evidence="2">The sequence shown here is derived from an EMBL/GenBank/DDBJ whole genome shotgun (WGS) entry which is preliminary data.</text>
</comment>
<dbReference type="AlphaFoldDB" id="A0A9X3SYT8"/>
<gene>
    <name evidence="3" type="ORF">J2S69_004458</name>
    <name evidence="2" type="ORF">O2L01_16860</name>
</gene>
<dbReference type="RefSeq" id="WP_270123144.1">
    <property type="nucleotide sequence ID" value="NZ_BAAAOM010000001.1"/>
</dbReference>
<evidence type="ECO:0000313" key="3">
    <source>
        <dbReference type="EMBL" id="MDR7340739.1"/>
    </source>
</evidence>
<reference evidence="2" key="1">
    <citation type="submission" date="2022-12" db="EMBL/GenBank/DDBJ databases">
        <title>Gycomyces niveus sp.nov., a novel actinomycete isolated from soil in Shouguang.</title>
        <authorList>
            <person name="Yang X."/>
        </authorList>
    </citation>
    <scope>NUCLEOTIDE SEQUENCE</scope>
    <source>
        <strain evidence="2">DSM 44724</strain>
    </source>
</reference>
<reference evidence="3 5" key="2">
    <citation type="submission" date="2023-07" db="EMBL/GenBank/DDBJ databases">
        <title>Sequencing the genomes of 1000 actinobacteria strains.</title>
        <authorList>
            <person name="Klenk H.-P."/>
        </authorList>
    </citation>
    <scope>NUCLEOTIDE SEQUENCE [LARGE SCALE GENOMIC DNA]</scope>
    <source>
        <strain evidence="3 5">DSM 44724</strain>
    </source>
</reference>
<evidence type="ECO:0000313" key="4">
    <source>
        <dbReference type="Proteomes" id="UP001145799"/>
    </source>
</evidence>
<feature type="region of interest" description="Disordered" evidence="1">
    <location>
        <begin position="1"/>
        <end position="42"/>
    </location>
</feature>
<keyword evidence="5" id="KW-1185">Reference proteome</keyword>
<evidence type="ECO:0000313" key="5">
    <source>
        <dbReference type="Proteomes" id="UP001183604"/>
    </source>
</evidence>
<dbReference type="Proteomes" id="UP001183604">
    <property type="component" value="Unassembled WGS sequence"/>
</dbReference>
<protein>
    <submittedName>
        <fullName evidence="2">Uncharacterized protein</fullName>
    </submittedName>
</protein>
<proteinExistence type="predicted"/>
<dbReference type="EMBL" id="JAVDYD010000001">
    <property type="protein sequence ID" value="MDR7340739.1"/>
    <property type="molecule type" value="Genomic_DNA"/>
</dbReference>
<dbReference type="EMBL" id="JAPZVQ010000010">
    <property type="protein sequence ID" value="MDA1386671.1"/>
    <property type="molecule type" value="Genomic_DNA"/>
</dbReference>
<organism evidence="2 4">
    <name type="scientific">Glycomyces lechevalierae</name>
    <dbReference type="NCBI Taxonomy" id="256034"/>
    <lineage>
        <taxon>Bacteria</taxon>
        <taxon>Bacillati</taxon>
        <taxon>Actinomycetota</taxon>
        <taxon>Actinomycetes</taxon>
        <taxon>Glycomycetales</taxon>
        <taxon>Glycomycetaceae</taxon>
        <taxon>Glycomyces</taxon>
    </lineage>
</organism>
<evidence type="ECO:0000256" key="1">
    <source>
        <dbReference type="SAM" id="MobiDB-lite"/>
    </source>
</evidence>
<sequence>MLPGFPATGGDRRQAQDGQPEQLNLRPGRDKSATEGIGAPTDIPEHLVAMRDYGYKALRMSASVGEKVIGHLPLPE</sequence>